<dbReference type="InterPro" id="IPR040322">
    <property type="entry name" value="TROVE2"/>
</dbReference>
<dbReference type="RefSeq" id="WP_188963125.1">
    <property type="nucleotide sequence ID" value="NZ_BMOE01000006.1"/>
</dbReference>
<dbReference type="GO" id="GO:0046872">
    <property type="term" value="F:metal ion binding"/>
    <property type="evidence" value="ECO:0007669"/>
    <property type="project" value="UniProtKB-KW"/>
</dbReference>
<dbReference type="InterPro" id="IPR056800">
    <property type="entry name" value="vWA_Ro60"/>
</dbReference>
<dbReference type="InterPro" id="IPR053680">
    <property type="entry name" value="Ro_60_kDa"/>
</dbReference>
<dbReference type="PANTHER" id="PTHR14202:SF0">
    <property type="entry name" value="RNA-BINDING PROTEIN RO60"/>
    <property type="match status" value="1"/>
</dbReference>
<keyword evidence="3" id="KW-0963">Cytoplasm</keyword>
<feature type="domain" description="TROVE" evidence="7">
    <location>
        <begin position="24"/>
        <end position="363"/>
    </location>
</feature>
<dbReference type="Pfam" id="PF25045">
    <property type="entry name" value="vWA_Ro60"/>
    <property type="match status" value="1"/>
</dbReference>
<evidence type="ECO:0000256" key="5">
    <source>
        <dbReference type="ARBA" id="ARBA00022884"/>
    </source>
</evidence>
<evidence type="ECO:0000313" key="8">
    <source>
        <dbReference type="EMBL" id="GGJ76222.1"/>
    </source>
</evidence>
<dbReference type="GO" id="GO:0005737">
    <property type="term" value="C:cytoplasm"/>
    <property type="evidence" value="ECO:0007669"/>
    <property type="project" value="UniProtKB-SubCell"/>
</dbReference>
<comment type="similarity">
    <text evidence="2">Belongs to the Ro 60 kDa family.</text>
</comment>
<dbReference type="SUPFAM" id="SSF140864">
    <property type="entry name" value="TROVE domain-like"/>
    <property type="match status" value="1"/>
</dbReference>
<keyword evidence="9" id="KW-1185">Reference proteome</keyword>
<organism evidence="8 9">
    <name type="scientific">Deinococcus aquiradiocola</name>
    <dbReference type="NCBI Taxonomy" id="393059"/>
    <lineage>
        <taxon>Bacteria</taxon>
        <taxon>Thermotogati</taxon>
        <taxon>Deinococcota</taxon>
        <taxon>Deinococci</taxon>
        <taxon>Deinococcales</taxon>
        <taxon>Deinococcaceae</taxon>
        <taxon>Deinococcus</taxon>
    </lineage>
</organism>
<dbReference type="NCBIfam" id="NF041674">
    <property type="entry name" value="RNA-bind_Rsr"/>
    <property type="match status" value="1"/>
</dbReference>
<protein>
    <submittedName>
        <fullName evidence="8">60 kDa SS-A/Ro ribonucleoprotein</fullName>
    </submittedName>
</protein>
<evidence type="ECO:0000256" key="6">
    <source>
        <dbReference type="ARBA" id="ARBA00023274"/>
    </source>
</evidence>
<gene>
    <name evidence="8" type="primary">rsr</name>
    <name evidence="8" type="ORF">GCM10008939_20510</name>
</gene>
<evidence type="ECO:0000259" key="7">
    <source>
        <dbReference type="PROSITE" id="PS50988"/>
    </source>
</evidence>
<evidence type="ECO:0000256" key="4">
    <source>
        <dbReference type="ARBA" id="ARBA00022723"/>
    </source>
</evidence>
<comment type="caution">
    <text evidence="8">The sequence shown here is derived from an EMBL/GenBank/DDBJ whole genome shotgun (WGS) entry which is preliminary data.</text>
</comment>
<evidence type="ECO:0000256" key="3">
    <source>
        <dbReference type="ARBA" id="ARBA00022490"/>
    </source>
</evidence>
<keyword evidence="4" id="KW-0479">Metal-binding</keyword>
<proteinExistence type="inferred from homology"/>
<dbReference type="PROSITE" id="PS50988">
    <property type="entry name" value="TROVE"/>
    <property type="match status" value="1"/>
</dbReference>
<evidence type="ECO:0000256" key="1">
    <source>
        <dbReference type="ARBA" id="ARBA00004496"/>
    </source>
</evidence>
<dbReference type="Proteomes" id="UP000635726">
    <property type="component" value="Unassembled WGS sequence"/>
</dbReference>
<dbReference type="GO" id="GO:0003723">
    <property type="term" value="F:RNA binding"/>
    <property type="evidence" value="ECO:0007669"/>
    <property type="project" value="UniProtKB-KW"/>
</dbReference>
<sequence length="548" mass="58600">MKNLLNALNPLNRTQTERLDPRQVVNNAGGFVYELSDEARLTRFLILGTDGGTFYATERAHTLQATEFVKTFVQVDAGAALRVTLDVIRTNRAPKPGPALLVLALIAKTAPDAQVRRAAWDVLPEVARTGTMLLHFLAFADALGGWGRLTRRGVARVYEDAPVERLALWAVKYKARDGWSQADALRKAHPKTADAGRNAVLRFMVDGVLPDVGDISEPALRVIEGHLLVQGVTSDRDAAGLMRGYGLPIEAVPTHLRGAEVYRAAMETNGLTWLLRNLGNLGRVGVLSVNDGEVVRAVVERVTDPGALRRGRIHPLDALKAHLVYAQGRGVKGRGEWVPVPKVVDALQDAFYASFGAVRPAGKRFMLGLDVSGSMGMGLVGGVPGLSPLKATAAMALVTARTEPDYAALAFSAAGGGYGGRWGGGTPGLTPLTVSPRQRLDDVMTAMQRIPMGGTDCALPMLWAAKQRVEVDTFVVYTDNETWAGNVHPAVALDRYRQAMGIAARLIVVGMTATEFSIADPNRADMLDVVGFDSAAPGVMTDFARGGA</sequence>
<dbReference type="SUPFAM" id="SSF53300">
    <property type="entry name" value="vWA-like"/>
    <property type="match status" value="1"/>
</dbReference>
<dbReference type="PANTHER" id="PTHR14202">
    <property type="entry name" value="60 KDA RIBONUCLEOPROTEIN SSA/RO"/>
    <property type="match status" value="1"/>
</dbReference>
<dbReference type="InterPro" id="IPR037214">
    <property type="entry name" value="TROVE_dom_sf"/>
</dbReference>
<dbReference type="Pfam" id="PF05731">
    <property type="entry name" value="TROVE"/>
    <property type="match status" value="2"/>
</dbReference>
<evidence type="ECO:0000256" key="2">
    <source>
        <dbReference type="ARBA" id="ARBA00007814"/>
    </source>
</evidence>
<reference evidence="8" key="2">
    <citation type="submission" date="2020-09" db="EMBL/GenBank/DDBJ databases">
        <authorList>
            <person name="Sun Q."/>
            <person name="Ohkuma M."/>
        </authorList>
    </citation>
    <scope>NUCLEOTIDE SEQUENCE</scope>
    <source>
        <strain evidence="8">JCM 14371</strain>
    </source>
</reference>
<accession>A0A917PGE7</accession>
<evidence type="ECO:0000313" key="9">
    <source>
        <dbReference type="Proteomes" id="UP000635726"/>
    </source>
</evidence>
<keyword evidence="5" id="KW-0694">RNA-binding</keyword>
<dbReference type="EMBL" id="BMOE01000006">
    <property type="protein sequence ID" value="GGJ76222.1"/>
    <property type="molecule type" value="Genomic_DNA"/>
</dbReference>
<dbReference type="InterPro" id="IPR036465">
    <property type="entry name" value="vWFA_dom_sf"/>
</dbReference>
<dbReference type="Gene3D" id="3.40.50.410">
    <property type="entry name" value="von Willebrand factor, type A domain"/>
    <property type="match status" value="2"/>
</dbReference>
<reference evidence="8" key="1">
    <citation type="journal article" date="2014" name="Int. J. Syst. Evol. Microbiol.">
        <title>Complete genome sequence of Corynebacterium casei LMG S-19264T (=DSM 44701T), isolated from a smear-ripened cheese.</title>
        <authorList>
            <consortium name="US DOE Joint Genome Institute (JGI-PGF)"/>
            <person name="Walter F."/>
            <person name="Albersmeier A."/>
            <person name="Kalinowski J."/>
            <person name="Ruckert C."/>
        </authorList>
    </citation>
    <scope>NUCLEOTIDE SEQUENCE</scope>
    <source>
        <strain evidence="8">JCM 14371</strain>
    </source>
</reference>
<dbReference type="InterPro" id="IPR008858">
    <property type="entry name" value="TROVE_dom"/>
</dbReference>
<dbReference type="AlphaFoldDB" id="A0A917PGE7"/>
<keyword evidence="6 8" id="KW-0687">Ribonucleoprotein</keyword>
<name>A0A917PGE7_9DEIO</name>
<comment type="subcellular location">
    <subcellularLocation>
        <location evidence="1">Cytoplasm</location>
    </subcellularLocation>
</comment>
<dbReference type="GO" id="GO:1990904">
    <property type="term" value="C:ribonucleoprotein complex"/>
    <property type="evidence" value="ECO:0007669"/>
    <property type="project" value="UniProtKB-KW"/>
</dbReference>